<evidence type="ECO:0000313" key="1">
    <source>
        <dbReference type="EMBL" id="MEQ2297553.1"/>
    </source>
</evidence>
<protein>
    <submittedName>
        <fullName evidence="1">Uncharacterized protein</fullName>
    </submittedName>
</protein>
<keyword evidence="2" id="KW-1185">Reference proteome</keyword>
<dbReference type="EMBL" id="JAHRIP010043074">
    <property type="protein sequence ID" value="MEQ2297553.1"/>
    <property type="molecule type" value="Genomic_DNA"/>
</dbReference>
<gene>
    <name evidence="1" type="ORF">AMECASPLE_035823</name>
</gene>
<proteinExistence type="predicted"/>
<reference evidence="1 2" key="1">
    <citation type="submission" date="2021-06" db="EMBL/GenBank/DDBJ databases">
        <authorList>
            <person name="Palmer J.M."/>
        </authorList>
    </citation>
    <scope>NUCLEOTIDE SEQUENCE [LARGE SCALE GENOMIC DNA]</scope>
    <source>
        <strain evidence="1 2">AS_MEX2019</strain>
        <tissue evidence="1">Muscle</tissue>
    </source>
</reference>
<comment type="caution">
    <text evidence="1">The sequence shown here is derived from an EMBL/GenBank/DDBJ whole genome shotgun (WGS) entry which is preliminary data.</text>
</comment>
<accession>A0ABV0YUJ5</accession>
<organism evidence="1 2">
    <name type="scientific">Ameca splendens</name>
    <dbReference type="NCBI Taxonomy" id="208324"/>
    <lineage>
        <taxon>Eukaryota</taxon>
        <taxon>Metazoa</taxon>
        <taxon>Chordata</taxon>
        <taxon>Craniata</taxon>
        <taxon>Vertebrata</taxon>
        <taxon>Euteleostomi</taxon>
        <taxon>Actinopterygii</taxon>
        <taxon>Neopterygii</taxon>
        <taxon>Teleostei</taxon>
        <taxon>Neoteleostei</taxon>
        <taxon>Acanthomorphata</taxon>
        <taxon>Ovalentaria</taxon>
        <taxon>Atherinomorphae</taxon>
        <taxon>Cyprinodontiformes</taxon>
        <taxon>Goodeidae</taxon>
        <taxon>Ameca</taxon>
    </lineage>
</organism>
<sequence>MEFDLDEFVKTPTLEVLCKCTKHQLLLILDHFKVVVSKHAKSGPIEAEFLTALVQIGIFPASIFPKSPLKSPPSASFTDDAVHLKELEVELREKEFSLEQNRGEKEADICLRELELGVRSLQPRASEFDMSKNI</sequence>
<name>A0ABV0YUJ5_9TELE</name>
<evidence type="ECO:0000313" key="2">
    <source>
        <dbReference type="Proteomes" id="UP001469553"/>
    </source>
</evidence>
<dbReference type="Proteomes" id="UP001469553">
    <property type="component" value="Unassembled WGS sequence"/>
</dbReference>